<dbReference type="AlphaFoldDB" id="A0A2H1W8L4"/>
<dbReference type="EMBL" id="ODYU01007021">
    <property type="protein sequence ID" value="SOQ49387.1"/>
    <property type="molecule type" value="Genomic_DNA"/>
</dbReference>
<protein>
    <submittedName>
        <fullName evidence="1">SFRICE_041627</fullName>
    </submittedName>
</protein>
<proteinExistence type="predicted"/>
<dbReference type="Pfam" id="PF13561">
    <property type="entry name" value="adh_short_C2"/>
    <property type="match status" value="1"/>
</dbReference>
<evidence type="ECO:0000313" key="1">
    <source>
        <dbReference type="EMBL" id="SOQ49387.1"/>
    </source>
</evidence>
<accession>A0A2H1W8L4</accession>
<dbReference type="PRINTS" id="PR00080">
    <property type="entry name" value="SDRFAMILY"/>
</dbReference>
<dbReference type="InterPro" id="IPR036291">
    <property type="entry name" value="NAD(P)-bd_dom_sf"/>
</dbReference>
<dbReference type="InterPro" id="IPR002347">
    <property type="entry name" value="SDR_fam"/>
</dbReference>
<dbReference type="PRINTS" id="PR00081">
    <property type="entry name" value="GDHRDH"/>
</dbReference>
<reference evidence="1" key="1">
    <citation type="submission" date="2016-07" db="EMBL/GenBank/DDBJ databases">
        <authorList>
            <person name="Bretaudeau A."/>
        </authorList>
    </citation>
    <scope>NUCLEOTIDE SEQUENCE</scope>
    <source>
        <strain evidence="1">Rice</strain>
        <tissue evidence="1">Whole body</tissue>
    </source>
</reference>
<sequence length="256" mass="27584">MSFLNKVVLVTGASSGIGQAVSLQFAKYKARLSLVDKDEANLKKTGEQCQKLIRAKVLITVAELRQEDDIKKAIANTKAEFGRIDIVVNCAGIYRPTSIFDSNLIEQFDDVMATNLRSVVFLINSVVNDLAETKGNIINITGEMRALGAFKGIAYQTTIAALEHFTTSIALDLAPKGVRVNSISPGVVKTNILENAGVNPEESEAFWNTASSAPLNKLVKTEDVAEFVIFLASDKAKAMTGSTYSIDAGLGLSRHI</sequence>
<gene>
    <name evidence="1" type="ORF">SFRICE_041627</name>
</gene>
<dbReference type="PANTHER" id="PTHR43975">
    <property type="entry name" value="ZGC:101858"/>
    <property type="match status" value="1"/>
</dbReference>
<dbReference type="FunFam" id="3.40.50.720:FF:000084">
    <property type="entry name" value="Short-chain dehydrogenase reductase"/>
    <property type="match status" value="1"/>
</dbReference>
<organism evidence="1">
    <name type="scientific">Spodoptera frugiperda</name>
    <name type="common">Fall armyworm</name>
    <dbReference type="NCBI Taxonomy" id="7108"/>
    <lineage>
        <taxon>Eukaryota</taxon>
        <taxon>Metazoa</taxon>
        <taxon>Ecdysozoa</taxon>
        <taxon>Arthropoda</taxon>
        <taxon>Hexapoda</taxon>
        <taxon>Insecta</taxon>
        <taxon>Pterygota</taxon>
        <taxon>Neoptera</taxon>
        <taxon>Endopterygota</taxon>
        <taxon>Lepidoptera</taxon>
        <taxon>Glossata</taxon>
        <taxon>Ditrysia</taxon>
        <taxon>Noctuoidea</taxon>
        <taxon>Noctuidae</taxon>
        <taxon>Amphipyrinae</taxon>
        <taxon>Spodoptera</taxon>
    </lineage>
</organism>
<dbReference type="SUPFAM" id="SSF51735">
    <property type="entry name" value="NAD(P)-binding Rossmann-fold domains"/>
    <property type="match status" value="1"/>
</dbReference>
<dbReference type="PANTHER" id="PTHR43975:SF2">
    <property type="entry name" value="EG:BACR7A4.14 PROTEIN-RELATED"/>
    <property type="match status" value="1"/>
</dbReference>
<name>A0A2H1W8L4_SPOFR</name>
<dbReference type="Gene3D" id="3.40.50.720">
    <property type="entry name" value="NAD(P)-binding Rossmann-like Domain"/>
    <property type="match status" value="1"/>
</dbReference>